<feature type="region of interest" description="Disordered" evidence="1">
    <location>
        <begin position="214"/>
        <end position="246"/>
    </location>
</feature>
<organism evidence="3 4">
    <name type="scientific">Rotaria socialis</name>
    <dbReference type="NCBI Taxonomy" id="392032"/>
    <lineage>
        <taxon>Eukaryota</taxon>
        <taxon>Metazoa</taxon>
        <taxon>Spiralia</taxon>
        <taxon>Gnathifera</taxon>
        <taxon>Rotifera</taxon>
        <taxon>Eurotatoria</taxon>
        <taxon>Bdelloidea</taxon>
        <taxon>Philodinida</taxon>
        <taxon>Philodinidae</taxon>
        <taxon>Rotaria</taxon>
    </lineage>
</organism>
<dbReference type="EMBL" id="CAJOBO010001149">
    <property type="protein sequence ID" value="CAF4344368.1"/>
    <property type="molecule type" value="Genomic_DNA"/>
</dbReference>
<sequence>MPISSKFSHTDNNDHGTGLLTKFKLTKNEYNATMLNNVEYNRLKLINKRDHGHHSVNACNLQAAMHEYRKRVNYNQTVTRNIDEFLIERKSFNLLLFGRRKIAATTGSSPTHQTLTKVRFRIIRQVFNDRQLVYRNRVEANRQKFVLSTIQSEHKREQSMQRLQKENILTDLKQKKSVVDSGLIVLPSYEPIGLAEPKDFYRFGVRIHSAGPHVRSRARGIRSDLTRSNRDSNQSRAKSATVRPQSYTAPFQTFDHHDTYSDDDDEGMPISNLRVTSSKSLNARLPFAVANAEPAQNPSELPMDNTGAIASSMPSLNHRVTWPVRLKVFALQSEDDARQEFLAWRTEHRITKKKESLKPHFDFEVDRQYLASIRRQKEIEAFVTPDIIEEHFIHDPIFAKRYRQLKLAVRSGKVPNYDPNDREIKTTMTKTKIERARTALITAKQLQLKTFYRNQQTMNDAILSKRIETFLKHLAKFKEEQKQ</sequence>
<name>A0A820QUJ7_9BILA</name>
<dbReference type="AlphaFoldDB" id="A0A820QUJ7"/>
<dbReference type="EMBL" id="CAJOBQ010000861">
    <property type="protein sequence ID" value="CAF4427184.1"/>
    <property type="molecule type" value="Genomic_DNA"/>
</dbReference>
<evidence type="ECO:0000313" key="2">
    <source>
        <dbReference type="EMBL" id="CAF4344368.1"/>
    </source>
</evidence>
<dbReference type="Proteomes" id="UP000663862">
    <property type="component" value="Unassembled WGS sequence"/>
</dbReference>
<proteinExistence type="predicted"/>
<reference evidence="3" key="1">
    <citation type="submission" date="2021-02" db="EMBL/GenBank/DDBJ databases">
        <authorList>
            <person name="Nowell W R."/>
        </authorList>
    </citation>
    <scope>NUCLEOTIDE SEQUENCE</scope>
</reference>
<dbReference type="Proteomes" id="UP000663851">
    <property type="component" value="Unassembled WGS sequence"/>
</dbReference>
<protein>
    <submittedName>
        <fullName evidence="3">Uncharacterized protein</fullName>
    </submittedName>
</protein>
<accession>A0A820QUJ7</accession>
<comment type="caution">
    <text evidence="3">The sequence shown here is derived from an EMBL/GenBank/DDBJ whole genome shotgun (WGS) entry which is preliminary data.</text>
</comment>
<evidence type="ECO:0000313" key="3">
    <source>
        <dbReference type="EMBL" id="CAF4427184.1"/>
    </source>
</evidence>
<feature type="compositionally biased region" description="Basic and acidic residues" evidence="1">
    <location>
        <begin position="221"/>
        <end position="230"/>
    </location>
</feature>
<gene>
    <name evidence="2" type="ORF">HFQ381_LOCUS16314</name>
    <name evidence="3" type="ORF">TSG867_LOCUS15032</name>
</gene>
<feature type="compositionally biased region" description="Polar residues" evidence="1">
    <location>
        <begin position="231"/>
        <end position="246"/>
    </location>
</feature>
<evidence type="ECO:0000313" key="4">
    <source>
        <dbReference type="Proteomes" id="UP000663862"/>
    </source>
</evidence>
<evidence type="ECO:0000256" key="1">
    <source>
        <dbReference type="SAM" id="MobiDB-lite"/>
    </source>
</evidence>